<dbReference type="PANTHER" id="PTHR11705">
    <property type="entry name" value="PROTEASE FAMILY M14 CARBOXYPEPTIDASE A,B"/>
    <property type="match status" value="1"/>
</dbReference>
<keyword evidence="6 12" id="KW-0732">Signal</keyword>
<dbReference type="SUPFAM" id="SSF54897">
    <property type="entry name" value="Protease propeptides/inhibitors"/>
    <property type="match status" value="1"/>
</dbReference>
<keyword evidence="7" id="KW-0378">Hydrolase</keyword>
<keyword evidence="4" id="KW-0645">Protease</keyword>
<evidence type="ECO:0000256" key="6">
    <source>
        <dbReference type="ARBA" id="ARBA00022729"/>
    </source>
</evidence>
<evidence type="ECO:0000256" key="5">
    <source>
        <dbReference type="ARBA" id="ARBA00022723"/>
    </source>
</evidence>
<evidence type="ECO:0000256" key="3">
    <source>
        <dbReference type="ARBA" id="ARBA00022645"/>
    </source>
</evidence>
<dbReference type="PANTHER" id="PTHR11705:SF153">
    <property type="entry name" value="ZINC CARBOXYPEPTIDASE A 1-LIKE PROTEIN"/>
    <property type="match status" value="1"/>
</dbReference>
<dbReference type="PROSITE" id="PS52035">
    <property type="entry name" value="PEPTIDASE_M14"/>
    <property type="match status" value="1"/>
</dbReference>
<comment type="caution">
    <text evidence="14">The sequence shown here is derived from an EMBL/GenBank/DDBJ whole genome shotgun (WGS) entry which is preliminary data.</text>
</comment>
<sequence>MHSIITLLLMTATIAAAEKVSYENYKVFQMVIKKDDELKFLKDLVESRDDLSFWSGPSGSIPTDIMVAAKALDYFTEHINDSGIKYEKFVDNVEALIERQKAGKETIFGWKSYHTLDEIYDWFDNLPMKYSGKVETIIGGHTYEGREIKGVKISHNSNKPGIFMEGGIHAWDFTGHGYIFDQRIALQH</sequence>
<accession>A0A232EFF3</accession>
<evidence type="ECO:0000256" key="10">
    <source>
        <dbReference type="ARBA" id="ARBA00023157"/>
    </source>
</evidence>
<keyword evidence="5" id="KW-0479">Metal-binding</keyword>
<dbReference type="InterPro" id="IPR003146">
    <property type="entry name" value="M14A_act_pep"/>
</dbReference>
<evidence type="ECO:0000313" key="15">
    <source>
        <dbReference type="Proteomes" id="UP000215335"/>
    </source>
</evidence>
<dbReference type="SUPFAM" id="SSF53187">
    <property type="entry name" value="Zn-dependent exopeptidases"/>
    <property type="match status" value="1"/>
</dbReference>
<keyword evidence="8" id="KW-0862">Zinc</keyword>
<dbReference type="GO" id="GO:0004181">
    <property type="term" value="F:metallocarboxypeptidase activity"/>
    <property type="evidence" value="ECO:0007669"/>
    <property type="project" value="InterPro"/>
</dbReference>
<feature type="signal peptide" evidence="12">
    <location>
        <begin position="1"/>
        <end position="17"/>
    </location>
</feature>
<keyword evidence="10" id="KW-1015">Disulfide bond</keyword>
<evidence type="ECO:0000259" key="13">
    <source>
        <dbReference type="PROSITE" id="PS52035"/>
    </source>
</evidence>
<comment type="similarity">
    <text evidence="2 11">Belongs to the peptidase M14 family.</text>
</comment>
<proteinExistence type="inferred from homology"/>
<gene>
    <name evidence="14" type="ORF">TSAR_013263</name>
</gene>
<evidence type="ECO:0000256" key="12">
    <source>
        <dbReference type="SAM" id="SignalP"/>
    </source>
</evidence>
<dbReference type="Pfam" id="PF00246">
    <property type="entry name" value="Peptidase_M14"/>
    <property type="match status" value="1"/>
</dbReference>
<keyword evidence="9" id="KW-0482">Metalloprotease</keyword>
<dbReference type="AlphaFoldDB" id="A0A232EFF3"/>
<keyword evidence="15" id="KW-1185">Reference proteome</keyword>
<feature type="chain" id="PRO_5013280161" description="Peptidase M14 domain-containing protein" evidence="12">
    <location>
        <begin position="18"/>
        <end position="188"/>
    </location>
</feature>
<dbReference type="Pfam" id="PF02244">
    <property type="entry name" value="Propep_M14"/>
    <property type="match status" value="1"/>
</dbReference>
<protein>
    <recommendedName>
        <fullName evidence="13">Peptidase M14 domain-containing protein</fullName>
    </recommendedName>
</protein>
<comment type="caution">
    <text evidence="11">Lacks conserved residue(s) required for the propagation of feature annotation.</text>
</comment>
<keyword evidence="3" id="KW-0121">Carboxypeptidase</keyword>
<dbReference type="GO" id="GO:0008270">
    <property type="term" value="F:zinc ion binding"/>
    <property type="evidence" value="ECO:0007669"/>
    <property type="project" value="InterPro"/>
</dbReference>
<dbReference type="GO" id="GO:0005615">
    <property type="term" value="C:extracellular space"/>
    <property type="evidence" value="ECO:0007669"/>
    <property type="project" value="TreeGrafter"/>
</dbReference>
<dbReference type="STRING" id="543379.A0A232EFF3"/>
<dbReference type="InterPro" id="IPR000834">
    <property type="entry name" value="Peptidase_M14"/>
</dbReference>
<evidence type="ECO:0000256" key="4">
    <source>
        <dbReference type="ARBA" id="ARBA00022670"/>
    </source>
</evidence>
<evidence type="ECO:0000256" key="9">
    <source>
        <dbReference type="ARBA" id="ARBA00023049"/>
    </source>
</evidence>
<dbReference type="Proteomes" id="UP000215335">
    <property type="component" value="Unassembled WGS sequence"/>
</dbReference>
<evidence type="ECO:0000256" key="11">
    <source>
        <dbReference type="PROSITE-ProRule" id="PRU01379"/>
    </source>
</evidence>
<evidence type="ECO:0000256" key="7">
    <source>
        <dbReference type="ARBA" id="ARBA00022801"/>
    </source>
</evidence>
<comment type="cofactor">
    <cofactor evidence="1">
        <name>Zn(2+)</name>
        <dbReference type="ChEBI" id="CHEBI:29105"/>
    </cofactor>
</comment>
<name>A0A232EFF3_9HYME</name>
<evidence type="ECO:0000256" key="8">
    <source>
        <dbReference type="ARBA" id="ARBA00022833"/>
    </source>
</evidence>
<evidence type="ECO:0000256" key="2">
    <source>
        <dbReference type="ARBA" id="ARBA00005988"/>
    </source>
</evidence>
<dbReference type="InterPro" id="IPR036990">
    <property type="entry name" value="M14A-like_propep"/>
</dbReference>
<evidence type="ECO:0000313" key="14">
    <source>
        <dbReference type="EMBL" id="OXU17058.1"/>
    </source>
</evidence>
<dbReference type="Gene3D" id="3.30.70.340">
    <property type="entry name" value="Metallocarboxypeptidase-like"/>
    <property type="match status" value="1"/>
</dbReference>
<dbReference type="GO" id="GO:0006508">
    <property type="term" value="P:proteolysis"/>
    <property type="evidence" value="ECO:0007669"/>
    <property type="project" value="UniProtKB-KW"/>
</dbReference>
<feature type="domain" description="Peptidase M14" evidence="13">
    <location>
        <begin position="112"/>
        <end position="188"/>
    </location>
</feature>
<organism evidence="14 15">
    <name type="scientific">Trichomalopsis sarcophagae</name>
    <dbReference type="NCBI Taxonomy" id="543379"/>
    <lineage>
        <taxon>Eukaryota</taxon>
        <taxon>Metazoa</taxon>
        <taxon>Ecdysozoa</taxon>
        <taxon>Arthropoda</taxon>
        <taxon>Hexapoda</taxon>
        <taxon>Insecta</taxon>
        <taxon>Pterygota</taxon>
        <taxon>Neoptera</taxon>
        <taxon>Endopterygota</taxon>
        <taxon>Hymenoptera</taxon>
        <taxon>Apocrita</taxon>
        <taxon>Proctotrupomorpha</taxon>
        <taxon>Chalcidoidea</taxon>
        <taxon>Pteromalidae</taxon>
        <taxon>Pteromalinae</taxon>
        <taxon>Trichomalopsis</taxon>
    </lineage>
</organism>
<dbReference type="EMBL" id="NNAY01005056">
    <property type="protein sequence ID" value="OXU17058.1"/>
    <property type="molecule type" value="Genomic_DNA"/>
</dbReference>
<evidence type="ECO:0000256" key="1">
    <source>
        <dbReference type="ARBA" id="ARBA00001947"/>
    </source>
</evidence>
<dbReference type="Gene3D" id="3.40.630.10">
    <property type="entry name" value="Zn peptidases"/>
    <property type="match status" value="1"/>
</dbReference>
<reference evidence="14 15" key="1">
    <citation type="journal article" date="2017" name="Curr. Biol.">
        <title>The Evolution of Venom by Co-option of Single-Copy Genes.</title>
        <authorList>
            <person name="Martinson E.O."/>
            <person name="Mrinalini"/>
            <person name="Kelkar Y.D."/>
            <person name="Chang C.H."/>
            <person name="Werren J.H."/>
        </authorList>
    </citation>
    <scope>NUCLEOTIDE SEQUENCE [LARGE SCALE GENOMIC DNA]</scope>
    <source>
        <strain evidence="14 15">Alberta</strain>
        <tissue evidence="14">Whole body</tissue>
    </source>
</reference>
<dbReference type="OrthoDB" id="3626597at2759"/>